<evidence type="ECO:0000313" key="10">
    <source>
        <dbReference type="Proteomes" id="UP000320421"/>
    </source>
</evidence>
<reference evidence="9 10" key="1">
    <citation type="submission" date="2019-02" db="EMBL/GenBank/DDBJ databases">
        <title>Deep-cultivation of Planctomycetes and their phenomic and genomic characterization uncovers novel biology.</title>
        <authorList>
            <person name="Wiegand S."/>
            <person name="Jogler M."/>
            <person name="Boedeker C."/>
            <person name="Pinto D."/>
            <person name="Vollmers J."/>
            <person name="Rivas-Marin E."/>
            <person name="Kohn T."/>
            <person name="Peeters S.H."/>
            <person name="Heuer A."/>
            <person name="Rast P."/>
            <person name="Oberbeckmann S."/>
            <person name="Bunk B."/>
            <person name="Jeske O."/>
            <person name="Meyerdierks A."/>
            <person name="Storesund J.E."/>
            <person name="Kallscheuer N."/>
            <person name="Luecker S."/>
            <person name="Lage O.M."/>
            <person name="Pohl T."/>
            <person name="Merkel B.J."/>
            <person name="Hornburger P."/>
            <person name="Mueller R.-W."/>
            <person name="Bruemmer F."/>
            <person name="Labrenz M."/>
            <person name="Spormann A.M."/>
            <person name="Op den Camp H."/>
            <person name="Overmann J."/>
            <person name="Amann R."/>
            <person name="Jetten M.S.M."/>
            <person name="Mascher T."/>
            <person name="Medema M.H."/>
            <person name="Devos D.P."/>
            <person name="Kaster A.-K."/>
            <person name="Ovreas L."/>
            <person name="Rohde M."/>
            <person name="Galperin M.Y."/>
            <person name="Jogler C."/>
        </authorList>
    </citation>
    <scope>NUCLEOTIDE SEQUENCE [LARGE SCALE GENOMIC DNA]</scope>
    <source>
        <strain evidence="9 10">HG66A1</strain>
    </source>
</reference>
<evidence type="ECO:0000259" key="8">
    <source>
        <dbReference type="Pfam" id="PF13087"/>
    </source>
</evidence>
<dbReference type="GO" id="GO:0043139">
    <property type="term" value="F:5'-3' DNA helicase activity"/>
    <property type="evidence" value="ECO:0007669"/>
    <property type="project" value="TreeGrafter"/>
</dbReference>
<dbReference type="RefSeq" id="WP_197996885.1">
    <property type="nucleotide sequence ID" value="NZ_CP036266.1"/>
</dbReference>
<protein>
    <submittedName>
        <fullName evidence="9">ATP-dependent RecD-like DNA helicase</fullName>
        <ecNumber evidence="9">3.6.4.12</ecNumber>
    </submittedName>
</protein>
<dbReference type="AlphaFoldDB" id="A0A517PYG1"/>
<keyword evidence="4 9" id="KW-0347">Helicase</keyword>
<dbReference type="CDD" id="cd18808">
    <property type="entry name" value="SF1_C_Upf1"/>
    <property type="match status" value="1"/>
</dbReference>
<sequence length="1122" mass="126928">MDDEFGDDFDDPESMEIPDFEPARFNSDLKLPEADPSILDDASYAVRQEFRNQAKWQRLYCKEISILSEQRRGTVYAIHLDGSVEFDWTWEGAFAFRPQSLADNEDSPDFYHENIAHENEALWSGEIVEVDEQNNCLFITLGDPEHPPHAGAFFVRPFEFLSVLDAVYNEPEFGEVRKDLPARLEATKGNIHPQIAESDSEGLPHLNNLWKHSWGILWGPPGTGKTYTTGLQIASILDDQTERILVVSTTNRATDAVALSIGNATRTIDTTYLENGKILRIGKGASAQKFKANDLEELLEGTESELLSKVEKLTQELKLTESSDDKAFIRKQITELQSKTNDQSKLIFYDPDVRVVVSTAFKAMSFLNDSTIRKMIENNEAPFTTIFIDEAGLISRAAVAALSLLAAKRVVLVGDSKQLAPISRITRILTTRQQTWLASSGLSHLDDIEETPSAVHVLSEQRRMHPDVCKIVSHYQYDGFLKTAKETIDRESLLPTFISDYSRTIWYVLDEEDSDLISIRAKRGPGNNSWMRSITPDILQKLFSDSSIRETKGLFISPFKAQAQEISKLFSQWDLPNWEASTVHSQQGAETDIIIFDTVNASSYSWPFQEWKRLTNVALSRAREALIVLASRSEIEEPYLKSLAMELTPSILAQQGATVRWQKVDLKAGNTHNSDHGPSKQKEQGTDNSLGGQIANRQSMKPILSEEQQRLTNLKLDGKPRLVRGVAGSGKSIVLCNWLAKTVKRMSDTKEFHVWAVYANRSLHKLLRESVESAWSSMSDGELFDRSDFPWESVSLLHIKDVLTEILPIASLTMNRFEFDYDRAAEEFLNCHDNSEMLPRCSALFIDEAQDMGPSTLKLLLSLVEQSDAEDPNSRSAHIFYDNAQNIYGRKTPKWTEFGLDLRGRSTIMRESFRSTTPITELAVNILDRLTPKDKRQDQQELIEMGLMERTQNGSKEWLKIKYNQIGGPDPIFHSFDDRQTELDAIFRHLKHLITVEQISPCDICLIYNSKSVVQLLESKLGPLLSEIGVELSIQTNRAFERRPNTLIVTTSHSYKGYESEVVFIPCVDQYVTGDGDILANNLYVAMTRARSLLAIYGVNINHGPSQMLMDTIGQCVEFQYR</sequence>
<dbReference type="Pfam" id="PF13087">
    <property type="entry name" value="AAA_12"/>
    <property type="match status" value="1"/>
</dbReference>
<dbReference type="InterPro" id="IPR041677">
    <property type="entry name" value="DNA2/NAM7_AAA_11"/>
</dbReference>
<dbReference type="GO" id="GO:0005524">
    <property type="term" value="F:ATP binding"/>
    <property type="evidence" value="ECO:0007669"/>
    <property type="project" value="UniProtKB-KW"/>
</dbReference>
<evidence type="ECO:0000256" key="1">
    <source>
        <dbReference type="ARBA" id="ARBA00007913"/>
    </source>
</evidence>
<feature type="domain" description="DNA2/NAM7 helicase helicase" evidence="7">
    <location>
        <begin position="214"/>
        <end position="422"/>
    </location>
</feature>
<evidence type="ECO:0000256" key="3">
    <source>
        <dbReference type="ARBA" id="ARBA00022801"/>
    </source>
</evidence>
<feature type="domain" description="DNA2/NAM7 helicase-like C-terminal" evidence="8">
    <location>
        <begin position="450"/>
        <end position="632"/>
    </location>
</feature>
<name>A0A517PYG1_9PLAN</name>
<feature type="region of interest" description="Disordered" evidence="6">
    <location>
        <begin position="668"/>
        <end position="693"/>
    </location>
</feature>
<dbReference type="InterPro" id="IPR041679">
    <property type="entry name" value="DNA2/NAM7-like_C"/>
</dbReference>
<keyword evidence="2" id="KW-0547">Nucleotide-binding</keyword>
<keyword evidence="5" id="KW-0067">ATP-binding</keyword>
<evidence type="ECO:0000259" key="7">
    <source>
        <dbReference type="Pfam" id="PF13086"/>
    </source>
</evidence>
<keyword evidence="10" id="KW-1185">Reference proteome</keyword>
<dbReference type="InterPro" id="IPR027417">
    <property type="entry name" value="P-loop_NTPase"/>
</dbReference>
<proteinExistence type="inferred from homology"/>
<dbReference type="InterPro" id="IPR050534">
    <property type="entry name" value="Coronavir_polyprotein_1ab"/>
</dbReference>
<evidence type="ECO:0000256" key="6">
    <source>
        <dbReference type="SAM" id="MobiDB-lite"/>
    </source>
</evidence>
<evidence type="ECO:0000256" key="4">
    <source>
        <dbReference type="ARBA" id="ARBA00022806"/>
    </source>
</evidence>
<evidence type="ECO:0000256" key="2">
    <source>
        <dbReference type="ARBA" id="ARBA00022741"/>
    </source>
</evidence>
<dbReference type="PANTHER" id="PTHR43788:SF8">
    <property type="entry name" value="DNA-BINDING PROTEIN SMUBP-2"/>
    <property type="match status" value="1"/>
</dbReference>
<comment type="similarity">
    <text evidence="1">Belongs to the DNA2/NAM7 helicase family.</text>
</comment>
<dbReference type="PANTHER" id="PTHR43788">
    <property type="entry name" value="DNA2/NAM7 HELICASE FAMILY MEMBER"/>
    <property type="match status" value="1"/>
</dbReference>
<dbReference type="Proteomes" id="UP000320421">
    <property type="component" value="Chromosome"/>
</dbReference>
<evidence type="ECO:0000256" key="5">
    <source>
        <dbReference type="ARBA" id="ARBA00022840"/>
    </source>
</evidence>
<dbReference type="Pfam" id="PF13086">
    <property type="entry name" value="AAA_11"/>
    <property type="match status" value="1"/>
</dbReference>
<dbReference type="EMBL" id="CP036266">
    <property type="protein sequence ID" value="QDT24427.1"/>
    <property type="molecule type" value="Genomic_DNA"/>
</dbReference>
<dbReference type="InterPro" id="IPR047187">
    <property type="entry name" value="SF1_C_Upf1"/>
</dbReference>
<organism evidence="9 10">
    <name type="scientific">Gimesia chilikensis</name>
    <dbReference type="NCBI Taxonomy" id="2605989"/>
    <lineage>
        <taxon>Bacteria</taxon>
        <taxon>Pseudomonadati</taxon>
        <taxon>Planctomycetota</taxon>
        <taxon>Planctomycetia</taxon>
        <taxon>Planctomycetales</taxon>
        <taxon>Planctomycetaceae</taxon>
        <taxon>Gimesia</taxon>
    </lineage>
</organism>
<gene>
    <name evidence="9" type="primary">recD2_3</name>
    <name evidence="9" type="ORF">HG66A1_62590</name>
</gene>
<keyword evidence="3 9" id="KW-0378">Hydrolase</keyword>
<dbReference type="SUPFAM" id="SSF52540">
    <property type="entry name" value="P-loop containing nucleoside triphosphate hydrolases"/>
    <property type="match status" value="2"/>
</dbReference>
<dbReference type="GO" id="GO:0016787">
    <property type="term" value="F:hydrolase activity"/>
    <property type="evidence" value="ECO:0007669"/>
    <property type="project" value="UniProtKB-KW"/>
</dbReference>
<dbReference type="EC" id="3.6.4.12" evidence="9"/>
<evidence type="ECO:0000313" key="9">
    <source>
        <dbReference type="EMBL" id="QDT24427.1"/>
    </source>
</evidence>
<accession>A0A517PYG1</accession>
<dbReference type="Gene3D" id="3.40.50.300">
    <property type="entry name" value="P-loop containing nucleotide triphosphate hydrolases"/>
    <property type="match status" value="4"/>
</dbReference>
<feature type="compositionally biased region" description="Basic and acidic residues" evidence="6">
    <location>
        <begin position="673"/>
        <end position="685"/>
    </location>
</feature>